<sequence>MSNNNNGNGNHSNPHSETADSIESSDLGEVKIALGRLYREFENFKQSQKTERERDRAELQAWAQTNLIQNQLLSKAMVTIEMLTGELKNQNLSWNEFEQSNENLKQELTHLLSQSQSISKSSSTLESLEFKGLKTEISQLKSNWNDLLIHTQNLTMVIQELKNTPPPKPITIEKEVYRSEPLSQYGMMGLITTMFALSMFFALNQFIPVKISNDFNNYLQAIWQRTGFTNTKLQRVERYLGSDSNQKRGRR</sequence>
<feature type="transmembrane region" description="Helical" evidence="2">
    <location>
        <begin position="185"/>
        <end position="203"/>
    </location>
</feature>
<dbReference type="RefSeq" id="WP_193914673.1">
    <property type="nucleotide sequence ID" value="NZ_JADEXS020000006.1"/>
</dbReference>
<proteinExistence type="predicted"/>
<keyword evidence="4" id="KW-1185">Reference proteome</keyword>
<accession>A0A8J6ZY13</accession>
<evidence type="ECO:0000313" key="3">
    <source>
        <dbReference type="EMBL" id="MBE9022166.1"/>
    </source>
</evidence>
<feature type="compositionally biased region" description="Low complexity" evidence="1">
    <location>
        <begin position="1"/>
        <end position="16"/>
    </location>
</feature>
<dbReference type="Proteomes" id="UP000622533">
    <property type="component" value="Unassembled WGS sequence"/>
</dbReference>
<evidence type="ECO:0000256" key="1">
    <source>
        <dbReference type="SAM" id="MobiDB-lite"/>
    </source>
</evidence>
<organism evidence="3 4">
    <name type="scientific">Desmonostoc muscorum LEGE 12446</name>
    <dbReference type="NCBI Taxonomy" id="1828758"/>
    <lineage>
        <taxon>Bacteria</taxon>
        <taxon>Bacillati</taxon>
        <taxon>Cyanobacteriota</taxon>
        <taxon>Cyanophyceae</taxon>
        <taxon>Nostocales</taxon>
        <taxon>Nostocaceae</taxon>
        <taxon>Desmonostoc</taxon>
    </lineage>
</organism>
<keyword evidence="2" id="KW-0812">Transmembrane</keyword>
<name>A0A8J6ZY13_DESMC</name>
<gene>
    <name evidence="3" type="ORF">IQ276_06880</name>
</gene>
<comment type="caution">
    <text evidence="3">The sequence shown here is derived from an EMBL/GenBank/DDBJ whole genome shotgun (WGS) entry which is preliminary data.</text>
</comment>
<dbReference type="AlphaFoldDB" id="A0A8J6ZY13"/>
<reference evidence="3" key="1">
    <citation type="submission" date="2020-10" db="EMBL/GenBank/DDBJ databases">
        <authorList>
            <person name="Castelo-Branco R."/>
            <person name="Eusebio N."/>
            <person name="Adriana R."/>
            <person name="Vieira A."/>
            <person name="Brugerolle De Fraissinette N."/>
            <person name="Rezende De Castro R."/>
            <person name="Schneider M.P."/>
            <person name="Vasconcelos V."/>
            <person name="Leao P.N."/>
        </authorList>
    </citation>
    <scope>NUCLEOTIDE SEQUENCE</scope>
    <source>
        <strain evidence="3">LEGE 12446</strain>
    </source>
</reference>
<dbReference type="EMBL" id="JADEXS010000062">
    <property type="protein sequence ID" value="MBE9022166.1"/>
    <property type="molecule type" value="Genomic_DNA"/>
</dbReference>
<feature type="region of interest" description="Disordered" evidence="1">
    <location>
        <begin position="1"/>
        <end position="24"/>
    </location>
</feature>
<keyword evidence="2" id="KW-1133">Transmembrane helix</keyword>
<evidence type="ECO:0000256" key="2">
    <source>
        <dbReference type="SAM" id="Phobius"/>
    </source>
</evidence>
<evidence type="ECO:0000313" key="4">
    <source>
        <dbReference type="Proteomes" id="UP000622533"/>
    </source>
</evidence>
<protein>
    <submittedName>
        <fullName evidence="3">Uncharacterized protein</fullName>
    </submittedName>
</protein>
<keyword evidence="2" id="KW-0472">Membrane</keyword>